<feature type="transmembrane region" description="Helical" evidence="6">
    <location>
        <begin position="35"/>
        <end position="56"/>
    </location>
</feature>
<evidence type="ECO:0000256" key="6">
    <source>
        <dbReference type="SAM" id="Phobius"/>
    </source>
</evidence>
<proteinExistence type="predicted"/>
<evidence type="ECO:0000259" key="7">
    <source>
        <dbReference type="Pfam" id="PF00361"/>
    </source>
</evidence>
<dbReference type="InterPro" id="IPR001750">
    <property type="entry name" value="ND/Mrp_TM"/>
</dbReference>
<dbReference type="PANTHER" id="PTHR42703">
    <property type="entry name" value="NADH DEHYDROGENASE"/>
    <property type="match status" value="1"/>
</dbReference>
<evidence type="ECO:0000256" key="2">
    <source>
        <dbReference type="ARBA" id="ARBA00022475"/>
    </source>
</evidence>
<dbReference type="EMBL" id="JAFGDB010000033">
    <property type="protein sequence ID" value="MBN2067236.1"/>
    <property type="molecule type" value="Genomic_DNA"/>
</dbReference>
<dbReference type="Proteomes" id="UP000809243">
    <property type="component" value="Unassembled WGS sequence"/>
</dbReference>
<dbReference type="InterPro" id="IPR050586">
    <property type="entry name" value="CPA3_Na-H_Antiporter_D"/>
</dbReference>
<keyword evidence="5 6" id="KW-0472">Membrane</keyword>
<keyword evidence="2" id="KW-1003">Cell membrane</keyword>
<feature type="domain" description="NADH:quinone oxidoreductase/Mrp antiporter transmembrane" evidence="7">
    <location>
        <begin position="1"/>
        <end position="253"/>
    </location>
</feature>
<feature type="non-terminal residue" evidence="8">
    <location>
        <position position="1"/>
    </location>
</feature>
<dbReference type="GO" id="GO:0005886">
    <property type="term" value="C:plasma membrane"/>
    <property type="evidence" value="ECO:0007669"/>
    <property type="project" value="UniProtKB-SubCell"/>
</dbReference>
<feature type="transmembrane region" description="Helical" evidence="6">
    <location>
        <begin position="208"/>
        <end position="225"/>
    </location>
</feature>
<evidence type="ECO:0000313" key="9">
    <source>
        <dbReference type="Proteomes" id="UP000809243"/>
    </source>
</evidence>
<evidence type="ECO:0000256" key="3">
    <source>
        <dbReference type="ARBA" id="ARBA00022692"/>
    </source>
</evidence>
<name>A0A938YTI7_9ARCH</name>
<reference evidence="8" key="1">
    <citation type="submission" date="2021-01" db="EMBL/GenBank/DDBJ databases">
        <title>Active Sulfur Cycling in an Early Earth Analoge.</title>
        <authorList>
            <person name="Hahn C.R."/>
            <person name="Youssef N.H."/>
            <person name="Elshahed M."/>
        </authorList>
    </citation>
    <scope>NUCLEOTIDE SEQUENCE</scope>
    <source>
        <strain evidence="8">Zod_Metabat.1151</strain>
    </source>
</reference>
<evidence type="ECO:0000256" key="5">
    <source>
        <dbReference type="ARBA" id="ARBA00023136"/>
    </source>
</evidence>
<dbReference type="PANTHER" id="PTHR42703:SF1">
    <property type="entry name" value="NA(+)_H(+) ANTIPORTER SUBUNIT D1"/>
    <property type="match status" value="1"/>
</dbReference>
<organism evidence="8 9">
    <name type="scientific">Candidatus Iainarchaeum sp</name>
    <dbReference type="NCBI Taxonomy" id="3101447"/>
    <lineage>
        <taxon>Archaea</taxon>
        <taxon>Candidatus Iainarchaeota</taxon>
        <taxon>Candidatus Iainarchaeia</taxon>
        <taxon>Candidatus Iainarchaeales</taxon>
        <taxon>Candidatus Iainarchaeaceae</taxon>
        <taxon>Candidatus Iainarchaeum</taxon>
    </lineage>
</organism>
<protein>
    <submittedName>
        <fullName evidence="8">NADH:ubiquinone oxidoreductase</fullName>
    </submittedName>
</protein>
<evidence type="ECO:0000256" key="1">
    <source>
        <dbReference type="ARBA" id="ARBA00004651"/>
    </source>
</evidence>
<feature type="transmembrane region" description="Helical" evidence="6">
    <location>
        <begin position="99"/>
        <end position="121"/>
    </location>
</feature>
<comment type="caution">
    <text evidence="8">The sequence shown here is derived from an EMBL/GenBank/DDBJ whole genome shotgun (WGS) entry which is preliminary data.</text>
</comment>
<keyword evidence="4 6" id="KW-1133">Transmembrane helix</keyword>
<accession>A0A938YTI7</accession>
<keyword evidence="3 6" id="KW-0812">Transmembrane</keyword>
<comment type="subcellular location">
    <subcellularLocation>
        <location evidence="1">Cell membrane</location>
        <topology evidence="1">Multi-pass membrane protein</topology>
    </subcellularLocation>
</comment>
<dbReference type="AlphaFoldDB" id="A0A938YTI7"/>
<feature type="transmembrane region" description="Helical" evidence="6">
    <location>
        <begin position="128"/>
        <end position="150"/>
    </location>
</feature>
<feature type="transmembrane region" description="Helical" evidence="6">
    <location>
        <begin position="7"/>
        <end position="29"/>
    </location>
</feature>
<feature type="transmembrane region" description="Helical" evidence="6">
    <location>
        <begin position="283"/>
        <end position="301"/>
    </location>
</feature>
<dbReference type="Pfam" id="PF00361">
    <property type="entry name" value="Proton_antipo_M"/>
    <property type="match status" value="1"/>
</dbReference>
<feature type="transmembrane region" description="Helical" evidence="6">
    <location>
        <begin position="68"/>
        <end position="93"/>
    </location>
</feature>
<gene>
    <name evidence="8" type="ORF">JW744_02095</name>
</gene>
<evidence type="ECO:0000313" key="8">
    <source>
        <dbReference type="EMBL" id="MBN2067236.1"/>
    </source>
</evidence>
<feature type="transmembrane region" description="Helical" evidence="6">
    <location>
        <begin position="170"/>
        <end position="188"/>
    </location>
</feature>
<evidence type="ECO:0000256" key="4">
    <source>
        <dbReference type="ARBA" id="ARBA00022989"/>
    </source>
</evidence>
<feature type="transmembrane region" description="Helical" evidence="6">
    <location>
        <begin position="245"/>
        <end position="271"/>
    </location>
</feature>
<sequence length="328" mass="34509">FLLFGIGILYGNYGLLNIAAVAASVPAPIPYLDATALALLIAALLMKAGSFPVHMWKPDVFQEAPANVTAMLLASSLVALYLVMRICFLFFGMAGLNSVFGWIVAILGCASIFLGISMALLQKNLKRLLGYVAVAEIGYVMLGAGAALIAMPNMNGFAMDALLGSIFHTLNEGLEMGLLFLLLGSIIYSTGKNDLGEVQGLAHKSPALAMFFLAAALAVSGMPPFGSFSSKLLIYESVYLLNPLLTVIALAGSIMLLAALTRIFSTIFLGIPYKGEARPVPKSMLAAMAAILLAIILFGLFPQLAIENLVKPAASVLADPSAYLEAIL</sequence>